<dbReference type="Proteomes" id="UP000623681">
    <property type="component" value="Unassembled WGS sequence"/>
</dbReference>
<dbReference type="PROSITE" id="PS51257">
    <property type="entry name" value="PROKAR_LIPOPROTEIN"/>
    <property type="match status" value="1"/>
</dbReference>
<evidence type="ECO:0000313" key="3">
    <source>
        <dbReference type="Proteomes" id="UP000623681"/>
    </source>
</evidence>
<accession>A0A937FHA9</accession>
<sequence length="126" mass="14030">MKKITLLIISSVIALVLLAGCSSTKNPSNIINETRANTATKSQDIRETAYNQLPSRDKEKIDGTWKDSRLDKITLKEGMGIISDKSYIGKEVYLVDFPIKTKAIPNNMIVYLSTDTNEFLGYGLVE</sequence>
<evidence type="ECO:0000256" key="1">
    <source>
        <dbReference type="SAM" id="SignalP"/>
    </source>
</evidence>
<reference evidence="2" key="1">
    <citation type="submission" date="2021-01" db="EMBL/GenBank/DDBJ databases">
        <title>Genome public.</title>
        <authorList>
            <person name="Liu C."/>
            <person name="Sun Q."/>
        </authorList>
    </citation>
    <scope>NUCLEOTIDE SEQUENCE</scope>
    <source>
        <strain evidence="2">YIM B02565</strain>
    </source>
</reference>
<feature type="signal peptide" evidence="1">
    <location>
        <begin position="1"/>
        <end position="19"/>
    </location>
</feature>
<name>A0A937FHA9_9CLOT</name>
<protein>
    <recommendedName>
        <fullName evidence="4">Lipoprotein</fullName>
    </recommendedName>
</protein>
<keyword evidence="3" id="KW-1185">Reference proteome</keyword>
<organism evidence="2 3">
    <name type="scientific">Clostridium paridis</name>
    <dbReference type="NCBI Taxonomy" id="2803863"/>
    <lineage>
        <taxon>Bacteria</taxon>
        <taxon>Bacillati</taxon>
        <taxon>Bacillota</taxon>
        <taxon>Clostridia</taxon>
        <taxon>Eubacteriales</taxon>
        <taxon>Clostridiaceae</taxon>
        <taxon>Clostridium</taxon>
    </lineage>
</organism>
<gene>
    <name evidence="2" type="ORF">JK634_18335</name>
</gene>
<comment type="caution">
    <text evidence="2">The sequence shown here is derived from an EMBL/GenBank/DDBJ whole genome shotgun (WGS) entry which is preliminary data.</text>
</comment>
<proteinExistence type="predicted"/>
<keyword evidence="1" id="KW-0732">Signal</keyword>
<dbReference type="RefSeq" id="WP_202769179.1">
    <property type="nucleotide sequence ID" value="NZ_JAESWA010000027.1"/>
</dbReference>
<dbReference type="AlphaFoldDB" id="A0A937FHA9"/>
<feature type="chain" id="PRO_5038997989" description="Lipoprotein" evidence="1">
    <location>
        <begin position="20"/>
        <end position="126"/>
    </location>
</feature>
<evidence type="ECO:0008006" key="4">
    <source>
        <dbReference type="Google" id="ProtNLM"/>
    </source>
</evidence>
<dbReference type="EMBL" id="JAESWA010000027">
    <property type="protein sequence ID" value="MBL4933744.1"/>
    <property type="molecule type" value="Genomic_DNA"/>
</dbReference>
<evidence type="ECO:0000313" key="2">
    <source>
        <dbReference type="EMBL" id="MBL4933744.1"/>
    </source>
</evidence>